<accession>A0A142NKU1</accession>
<reference evidence="6" key="1">
    <citation type="submission" date="2016-03" db="EMBL/GenBank/DDBJ databases">
        <authorList>
            <person name="Ploux O."/>
        </authorList>
    </citation>
    <scope>NUCLEOTIDE SEQUENCE [LARGE SCALE GENOMIC DNA]</scope>
    <source>
        <strain evidence="6">BS258</strain>
    </source>
</reference>
<evidence type="ECO:0000313" key="5">
    <source>
        <dbReference type="EMBL" id="AMT92959.1"/>
    </source>
</evidence>
<dbReference type="InterPro" id="IPR042099">
    <property type="entry name" value="ANL_N_sf"/>
</dbReference>
<dbReference type="GO" id="GO:0031956">
    <property type="term" value="F:medium-chain fatty acid-CoA ligase activity"/>
    <property type="evidence" value="ECO:0007669"/>
    <property type="project" value="TreeGrafter"/>
</dbReference>
<proteinExistence type="inferred from homology"/>
<evidence type="ECO:0000259" key="3">
    <source>
        <dbReference type="Pfam" id="PF00501"/>
    </source>
</evidence>
<evidence type="ECO:0000256" key="2">
    <source>
        <dbReference type="ARBA" id="ARBA00022598"/>
    </source>
</evidence>
<dbReference type="PANTHER" id="PTHR43201">
    <property type="entry name" value="ACYL-COA SYNTHETASE"/>
    <property type="match status" value="1"/>
</dbReference>
<dbReference type="Pfam" id="PF00501">
    <property type="entry name" value="AMP-binding"/>
    <property type="match status" value="1"/>
</dbReference>
<dbReference type="EMBL" id="CP014869">
    <property type="protein sequence ID" value="AMT92959.1"/>
    <property type="molecule type" value="Genomic_DNA"/>
</dbReference>
<dbReference type="InterPro" id="IPR000873">
    <property type="entry name" value="AMP-dep_synth/lig_dom"/>
</dbReference>
<dbReference type="InterPro" id="IPR025110">
    <property type="entry name" value="AMP-bd_C"/>
</dbReference>
<name>A0A142NKU1_BRELN</name>
<feature type="domain" description="AMP-dependent synthetase/ligase" evidence="3">
    <location>
        <begin position="12"/>
        <end position="390"/>
    </location>
</feature>
<sequence>MSDIFERRRWSEPNRVILTGHRGAGEKPEGESVTVAEADDRANQFANALLGAGAAPGQILAMICDNSLESVLVKIGASKAGVTVAPINPNLSADVMEQLIAQIGARWAVVDAEFAATTSAMLDAVGVSTVATIAVGGPQPVGACNFSEFIDGASTAEPDIVIHGDDIWQIQFTSGTSALPKGVMGSHMKTMIESLASMGIVTRGQKFEFDTVAGIFIPVTYHVSEVLIYSAMLCGGRAVVGRRPDARELAEAIDEHGITTMHVGSPQMLTALDSELRADGNLDASSVTSILHSFAPLDPAAYSSAREAIGTDLIVVGVVGQTEMCVMHRFWIGASESLHSATSPQENYVGRPHPLTAAALMTEDGEVMEPGAGGTGEGVYRSPALMAGYFGNQEATAQAFDGDWFHGGDAFRDGEDGLRILSDRIKDVIKSGGENVSSIRIESTVGGHPAVDRAVAIGLPHPRWGEAVTVLVRTRTGHSVSETELLEFARNRLAGFEAPKGVIFVEDFPETVGNKVKKNELRSRYRDLYTAAG</sequence>
<dbReference type="KEGG" id="bly:A2T55_03445"/>
<dbReference type="PANTHER" id="PTHR43201:SF5">
    <property type="entry name" value="MEDIUM-CHAIN ACYL-COA LIGASE ACSF2, MITOCHONDRIAL"/>
    <property type="match status" value="1"/>
</dbReference>
<evidence type="ECO:0008006" key="7">
    <source>
        <dbReference type="Google" id="ProtNLM"/>
    </source>
</evidence>
<evidence type="ECO:0000256" key="1">
    <source>
        <dbReference type="ARBA" id="ARBA00006432"/>
    </source>
</evidence>
<evidence type="ECO:0000259" key="4">
    <source>
        <dbReference type="Pfam" id="PF13193"/>
    </source>
</evidence>
<dbReference type="InterPro" id="IPR045851">
    <property type="entry name" value="AMP-bd_C_sf"/>
</dbReference>
<dbReference type="RefSeq" id="WP_062860879.1">
    <property type="nucleotide sequence ID" value="NZ_CP014869.1"/>
</dbReference>
<dbReference type="AlphaFoldDB" id="A0A142NKU1"/>
<evidence type="ECO:0000313" key="6">
    <source>
        <dbReference type="Proteomes" id="UP000075950"/>
    </source>
</evidence>
<keyword evidence="2" id="KW-0436">Ligase</keyword>
<dbReference type="Pfam" id="PF13193">
    <property type="entry name" value="AMP-binding_C"/>
    <property type="match status" value="1"/>
</dbReference>
<feature type="domain" description="AMP-binding enzyme C-terminal" evidence="4">
    <location>
        <begin position="441"/>
        <end position="511"/>
    </location>
</feature>
<dbReference type="Gene3D" id="3.30.300.30">
    <property type="match status" value="1"/>
</dbReference>
<gene>
    <name evidence="5" type="ORF">A2T55_03445</name>
</gene>
<protein>
    <recommendedName>
        <fullName evidence="7">AMP-dependent synthetase</fullName>
    </recommendedName>
</protein>
<comment type="similarity">
    <text evidence="1">Belongs to the ATP-dependent AMP-binding enzyme family.</text>
</comment>
<dbReference type="Proteomes" id="UP000075950">
    <property type="component" value="Chromosome"/>
</dbReference>
<organism evidence="5 6">
    <name type="scientific">Brevibacterium linens</name>
    <dbReference type="NCBI Taxonomy" id="1703"/>
    <lineage>
        <taxon>Bacteria</taxon>
        <taxon>Bacillati</taxon>
        <taxon>Actinomycetota</taxon>
        <taxon>Actinomycetes</taxon>
        <taxon>Micrococcales</taxon>
        <taxon>Brevibacteriaceae</taxon>
        <taxon>Brevibacterium</taxon>
    </lineage>
</organism>
<dbReference type="Gene3D" id="3.40.50.12780">
    <property type="entry name" value="N-terminal domain of ligase-like"/>
    <property type="match status" value="1"/>
</dbReference>
<dbReference type="GO" id="GO:0006631">
    <property type="term" value="P:fatty acid metabolic process"/>
    <property type="evidence" value="ECO:0007669"/>
    <property type="project" value="TreeGrafter"/>
</dbReference>
<dbReference type="SUPFAM" id="SSF56801">
    <property type="entry name" value="Acetyl-CoA synthetase-like"/>
    <property type="match status" value="1"/>
</dbReference>